<protein>
    <recommendedName>
        <fullName evidence="3">Transposase</fullName>
    </recommendedName>
</protein>
<keyword evidence="2" id="KW-1185">Reference proteome</keyword>
<reference evidence="1 2" key="1">
    <citation type="submission" date="2023-01" db="EMBL/GenBank/DDBJ databases">
        <authorList>
            <person name="Whitehead M."/>
        </authorList>
    </citation>
    <scope>NUCLEOTIDE SEQUENCE [LARGE SCALE GENOMIC DNA]</scope>
</reference>
<evidence type="ECO:0000313" key="2">
    <source>
        <dbReference type="Proteomes" id="UP001160148"/>
    </source>
</evidence>
<dbReference type="EMBL" id="CARXXK010000001">
    <property type="protein sequence ID" value="CAI6348125.1"/>
    <property type="molecule type" value="Genomic_DNA"/>
</dbReference>
<proteinExistence type="predicted"/>
<organism evidence="1 2">
    <name type="scientific">Macrosiphum euphorbiae</name>
    <name type="common">potato aphid</name>
    <dbReference type="NCBI Taxonomy" id="13131"/>
    <lineage>
        <taxon>Eukaryota</taxon>
        <taxon>Metazoa</taxon>
        <taxon>Ecdysozoa</taxon>
        <taxon>Arthropoda</taxon>
        <taxon>Hexapoda</taxon>
        <taxon>Insecta</taxon>
        <taxon>Pterygota</taxon>
        <taxon>Neoptera</taxon>
        <taxon>Paraneoptera</taxon>
        <taxon>Hemiptera</taxon>
        <taxon>Sternorrhyncha</taxon>
        <taxon>Aphidomorpha</taxon>
        <taxon>Aphidoidea</taxon>
        <taxon>Aphididae</taxon>
        <taxon>Macrosiphini</taxon>
        <taxon>Macrosiphum</taxon>
    </lineage>
</organism>
<evidence type="ECO:0008006" key="3">
    <source>
        <dbReference type="Google" id="ProtNLM"/>
    </source>
</evidence>
<dbReference type="AlphaFoldDB" id="A0AAV0VX06"/>
<accession>A0AAV0VX06</accession>
<evidence type="ECO:0000313" key="1">
    <source>
        <dbReference type="EMBL" id="CAI6348125.1"/>
    </source>
</evidence>
<gene>
    <name evidence="1" type="ORF">MEUPH1_LOCUS4835</name>
</gene>
<sequence>MQLKDFYLTVTKSEENATAFLREHGLLDTVEETLPCHKCGSEMDRKRDRGGDFRPLLRCKKKDVRPLV</sequence>
<name>A0AAV0VX06_9HEMI</name>
<dbReference type="Proteomes" id="UP001160148">
    <property type="component" value="Unassembled WGS sequence"/>
</dbReference>
<comment type="caution">
    <text evidence="1">The sequence shown here is derived from an EMBL/GenBank/DDBJ whole genome shotgun (WGS) entry which is preliminary data.</text>
</comment>